<keyword evidence="5" id="KW-1185">Reference proteome</keyword>
<dbReference type="Gene3D" id="3.40.630.30">
    <property type="match status" value="1"/>
</dbReference>
<name>A0ABT6PR22_9PSEU</name>
<dbReference type="PROSITE" id="PS51186">
    <property type="entry name" value="GNAT"/>
    <property type="match status" value="1"/>
</dbReference>
<reference evidence="4 5" key="1">
    <citation type="submission" date="2023-04" db="EMBL/GenBank/DDBJ databases">
        <title>Draft genome sequence of Saccharopolyspora sp. TS4A08 isolated from sweet potato rhizospheric soil.</title>
        <authorList>
            <person name="Suksaard P."/>
            <person name="Duangmal K."/>
        </authorList>
    </citation>
    <scope>NUCLEOTIDE SEQUENCE [LARGE SCALE GENOMIC DNA]</scope>
    <source>
        <strain evidence="4 5">TS4A08</strain>
    </source>
</reference>
<organism evidence="4 5">
    <name type="scientific">Saccharopolyspora ipomoeae</name>
    <dbReference type="NCBI Taxonomy" id="3042027"/>
    <lineage>
        <taxon>Bacteria</taxon>
        <taxon>Bacillati</taxon>
        <taxon>Actinomycetota</taxon>
        <taxon>Actinomycetes</taxon>
        <taxon>Pseudonocardiales</taxon>
        <taxon>Pseudonocardiaceae</taxon>
        <taxon>Saccharopolyspora</taxon>
    </lineage>
</organism>
<dbReference type="EMBL" id="JASAOF010000009">
    <property type="protein sequence ID" value="MDI2030270.1"/>
    <property type="molecule type" value="Genomic_DNA"/>
</dbReference>
<evidence type="ECO:0000313" key="5">
    <source>
        <dbReference type="Proteomes" id="UP001237595"/>
    </source>
</evidence>
<evidence type="ECO:0000259" key="3">
    <source>
        <dbReference type="PROSITE" id="PS51186"/>
    </source>
</evidence>
<dbReference type="Pfam" id="PF13508">
    <property type="entry name" value="Acetyltransf_7"/>
    <property type="match status" value="1"/>
</dbReference>
<dbReference type="InterPro" id="IPR000182">
    <property type="entry name" value="GNAT_dom"/>
</dbReference>
<dbReference type="Proteomes" id="UP001237595">
    <property type="component" value="Unassembled WGS sequence"/>
</dbReference>
<gene>
    <name evidence="4" type="ORF">QFW96_16695</name>
</gene>
<sequence>MFAVRPGEPGDAVDCAAIVRELPDYFTDDVPEKVVTDLSAHPAWVATKSGVLVGFVIVDHRSARAAEILWMAVAPQLRGRGVGTLLLDRVVRDLTESGRAVVEVKTLDAGAGYEPYLATRAFWERRGFVQIDMIDPLPGWQPGNPAAIYVAALTATR</sequence>
<evidence type="ECO:0000256" key="1">
    <source>
        <dbReference type="ARBA" id="ARBA00022679"/>
    </source>
</evidence>
<dbReference type="CDD" id="cd04301">
    <property type="entry name" value="NAT_SF"/>
    <property type="match status" value="1"/>
</dbReference>
<accession>A0ABT6PR22</accession>
<feature type="domain" description="N-acetyltransferase" evidence="3">
    <location>
        <begin position="2"/>
        <end position="156"/>
    </location>
</feature>
<dbReference type="PANTHER" id="PTHR43877">
    <property type="entry name" value="AMINOALKYLPHOSPHONATE N-ACETYLTRANSFERASE-RELATED-RELATED"/>
    <property type="match status" value="1"/>
</dbReference>
<comment type="caution">
    <text evidence="4">The sequence shown here is derived from an EMBL/GenBank/DDBJ whole genome shotgun (WGS) entry which is preliminary data.</text>
</comment>
<dbReference type="InterPro" id="IPR016181">
    <property type="entry name" value="Acyl_CoA_acyltransferase"/>
</dbReference>
<evidence type="ECO:0000256" key="2">
    <source>
        <dbReference type="ARBA" id="ARBA00023315"/>
    </source>
</evidence>
<proteinExistence type="predicted"/>
<protein>
    <submittedName>
        <fullName evidence="4">GNAT family N-acetyltransferase</fullName>
    </submittedName>
</protein>
<keyword evidence="2" id="KW-0012">Acyltransferase</keyword>
<evidence type="ECO:0000313" key="4">
    <source>
        <dbReference type="EMBL" id="MDI2030270.1"/>
    </source>
</evidence>
<keyword evidence="1" id="KW-0808">Transferase</keyword>
<dbReference type="RefSeq" id="WP_281456579.1">
    <property type="nucleotide sequence ID" value="NZ_JASAOF010000009.1"/>
</dbReference>
<dbReference type="SUPFAM" id="SSF55729">
    <property type="entry name" value="Acyl-CoA N-acyltransferases (Nat)"/>
    <property type="match status" value="1"/>
</dbReference>
<dbReference type="InterPro" id="IPR050832">
    <property type="entry name" value="Bact_Acetyltransf"/>
</dbReference>